<name>A0A4Y2J3A7_ARAVE</name>
<gene>
    <name evidence="3" type="ORF">AVEN_37180_1</name>
</gene>
<dbReference type="GO" id="GO:0003677">
    <property type="term" value="F:DNA binding"/>
    <property type="evidence" value="ECO:0007669"/>
    <property type="project" value="UniProtKB-KW"/>
</dbReference>
<dbReference type="OrthoDB" id="125347at2759"/>
<proteinExistence type="predicted"/>
<protein>
    <recommendedName>
        <fullName evidence="2">HTH CENPB-type domain-containing protein</fullName>
    </recommendedName>
</protein>
<evidence type="ECO:0000256" key="1">
    <source>
        <dbReference type="ARBA" id="ARBA00023125"/>
    </source>
</evidence>
<evidence type="ECO:0000259" key="2">
    <source>
        <dbReference type="PROSITE" id="PS51253"/>
    </source>
</evidence>
<organism evidence="3 4">
    <name type="scientific">Araneus ventricosus</name>
    <name type="common">Orbweaver spider</name>
    <name type="synonym">Epeira ventricosa</name>
    <dbReference type="NCBI Taxonomy" id="182803"/>
    <lineage>
        <taxon>Eukaryota</taxon>
        <taxon>Metazoa</taxon>
        <taxon>Ecdysozoa</taxon>
        <taxon>Arthropoda</taxon>
        <taxon>Chelicerata</taxon>
        <taxon>Arachnida</taxon>
        <taxon>Araneae</taxon>
        <taxon>Araneomorphae</taxon>
        <taxon>Entelegynae</taxon>
        <taxon>Araneoidea</taxon>
        <taxon>Araneidae</taxon>
        <taxon>Araneus</taxon>
    </lineage>
</organism>
<feature type="domain" description="HTH CENPB-type" evidence="2">
    <location>
        <begin position="1"/>
        <end position="41"/>
    </location>
</feature>
<dbReference type="EMBL" id="BGPR01188397">
    <property type="protein sequence ID" value="GBM84059.1"/>
    <property type="molecule type" value="Genomic_DNA"/>
</dbReference>
<dbReference type="Proteomes" id="UP000499080">
    <property type="component" value="Unassembled WGS sequence"/>
</dbReference>
<evidence type="ECO:0000313" key="3">
    <source>
        <dbReference type="EMBL" id="GBM84059.1"/>
    </source>
</evidence>
<dbReference type="AlphaFoldDB" id="A0A4Y2J3A7"/>
<keyword evidence="4" id="KW-1185">Reference proteome</keyword>
<dbReference type="Pfam" id="PF03221">
    <property type="entry name" value="HTH_Tnp_Tc5"/>
    <property type="match status" value="1"/>
</dbReference>
<comment type="caution">
    <text evidence="3">The sequence shown here is derived from an EMBL/GenBank/DDBJ whole genome shotgun (WGS) entry which is preliminary data.</text>
</comment>
<reference evidence="3 4" key="1">
    <citation type="journal article" date="2019" name="Sci. Rep.">
        <title>Orb-weaving spider Araneus ventricosus genome elucidates the spidroin gene catalogue.</title>
        <authorList>
            <person name="Kono N."/>
            <person name="Nakamura H."/>
            <person name="Ohtoshi R."/>
            <person name="Moran D.A.P."/>
            <person name="Shinohara A."/>
            <person name="Yoshida Y."/>
            <person name="Fujiwara M."/>
            <person name="Mori M."/>
            <person name="Tomita M."/>
            <person name="Arakawa K."/>
        </authorList>
    </citation>
    <scope>NUCLEOTIDE SEQUENCE [LARGE SCALE GENOMIC DNA]</scope>
</reference>
<keyword evidence="1" id="KW-0238">DNA-binding</keyword>
<dbReference type="Gene3D" id="1.10.10.60">
    <property type="entry name" value="Homeodomain-like"/>
    <property type="match status" value="1"/>
</dbReference>
<dbReference type="PROSITE" id="PS51253">
    <property type="entry name" value="HTH_CENPB"/>
    <property type="match status" value="1"/>
</dbReference>
<dbReference type="InterPro" id="IPR006600">
    <property type="entry name" value="HTH_CenpB_DNA-bd_dom"/>
</dbReference>
<evidence type="ECO:0000313" key="4">
    <source>
        <dbReference type="Proteomes" id="UP000499080"/>
    </source>
</evidence>
<accession>A0A4Y2J3A7</accession>
<sequence length="83" mass="9612">MDRCCRKKEDFAKVLDSNSEFKGSNSWLEKFKERHSIAFRKLCVECGSVDESSCEEWLSELPSLLKDYKADDAFNADETGLFF</sequence>